<keyword evidence="1" id="KW-0732">Signal</keyword>
<dbReference type="RefSeq" id="WP_159031772.1">
    <property type="nucleotide sequence ID" value="NZ_BKAQ01000002.1"/>
</dbReference>
<organism evidence="4 5">
    <name type="scientific">Staphylococcus kloosii</name>
    <dbReference type="NCBI Taxonomy" id="29384"/>
    <lineage>
        <taxon>Bacteria</taxon>
        <taxon>Bacillati</taxon>
        <taxon>Bacillota</taxon>
        <taxon>Bacilli</taxon>
        <taxon>Bacillales</taxon>
        <taxon>Staphylococcaceae</taxon>
        <taxon>Staphylococcus</taxon>
    </lineage>
</organism>
<dbReference type="Pfam" id="PF04650">
    <property type="entry name" value="YSIRK_signal"/>
    <property type="match status" value="1"/>
</dbReference>
<keyword evidence="5" id="KW-1185">Reference proteome</keyword>
<evidence type="ECO:0000259" key="3">
    <source>
        <dbReference type="Pfam" id="PF04650"/>
    </source>
</evidence>
<sequence length="858" mass="95854">MEFFKEDTARKRNKYSIRKFSVGIASILVGSAFVYSNNEAQAAEAEVKNNVQQNETAQPKAQGATNTEQVTTNQEQTVQSLNTGSNQDVNKNSAGGNSTTQPNKQATNKNGQPNVVKAPVQSSGNAQTNSAVGSNTQKSQNSVTQNNSADDKEINKLKEQVNNKINKPSGNSSSNNLDNKDYYAKLVTKATSDLEDAAEKHRAKLTLETINKRVDTALKEVKPVNIEQKTVDQHTKYKEVFDYINNQKQHLSQPELELFLRNASRVTDFPDIWKNYNALSDQATLGRLPNSQENITYLNKLLTNLQDLVQNRNNTNYYKELAKDKVVKELENHFKLLNITEKDGYQVANIEIKRDSVDINEYENGKYKLWLNRFEQRGLRTNEAINNKIAKVTVTYRWNGQDYEEVLARDEKGFYWFREDEKFSGGKKSVGGSINFHVTFKKDIVLNKDTDKIWGYNISDGNNVETIFGANIGFSKINFDSQANDINTKTLTQLKTKALSHIDALTQVFDDSNDIKGFKEQVNSINTSPKNTTELEEAIDKLTEVTHKLVKGALKHNLVAVPSQGQHIGQYAQQVEDGYYLGFQALNTNPVNSLNADSSLTINPKGYFFYTLKAENELAAGKKVNVKVVTSKVDPRAKFELGAQDANNTYIGNLATIRKVKENVYELTDYTIPQGAKKIVLRLDNRNGVDAVQVSGFKVISSDHSNPNGQNLLVIPGNKENIKDYAATNSDPYFLSFQTLKTDPLNSLNADGSLTLKPGGYFFYNLKAQDKLAPGKQFSIKVLSNSNNANTKFEYAFHSSNGEYGKTIKAITQTQDGVYSVEDVVVPDNATDVSLRLDNRLGKQDVVVQGIFVLPKKQ</sequence>
<feature type="compositionally biased region" description="Polar residues" evidence="2">
    <location>
        <begin position="120"/>
        <end position="148"/>
    </location>
</feature>
<dbReference type="EMBL" id="BKAQ01000002">
    <property type="protein sequence ID" value="GEP81161.1"/>
    <property type="molecule type" value="Genomic_DNA"/>
</dbReference>
<evidence type="ECO:0000313" key="5">
    <source>
        <dbReference type="Proteomes" id="UP000321040"/>
    </source>
</evidence>
<feature type="region of interest" description="Disordered" evidence="2">
    <location>
        <begin position="48"/>
        <end position="153"/>
    </location>
</feature>
<feature type="compositionally biased region" description="Polar residues" evidence="2">
    <location>
        <begin position="49"/>
        <end position="59"/>
    </location>
</feature>
<dbReference type="GeneID" id="87257955"/>
<proteinExistence type="predicted"/>
<evidence type="ECO:0000256" key="2">
    <source>
        <dbReference type="SAM" id="MobiDB-lite"/>
    </source>
</evidence>
<feature type="compositionally biased region" description="Low complexity" evidence="2">
    <location>
        <begin position="65"/>
        <end position="79"/>
    </location>
</feature>
<comment type="caution">
    <text evidence="4">The sequence shown here is derived from an EMBL/GenBank/DDBJ whole genome shotgun (WGS) entry which is preliminary data.</text>
</comment>
<name>A0ABQ0XIA6_9STAP</name>
<evidence type="ECO:0000256" key="1">
    <source>
        <dbReference type="ARBA" id="ARBA00022729"/>
    </source>
</evidence>
<dbReference type="NCBIfam" id="TIGR01168">
    <property type="entry name" value="YSIRK_signal"/>
    <property type="match status" value="1"/>
</dbReference>
<dbReference type="Proteomes" id="UP000321040">
    <property type="component" value="Unassembled WGS sequence"/>
</dbReference>
<feature type="domain" description="YSIRK Gram-positive signal peptide" evidence="3">
    <location>
        <begin position="11"/>
        <end position="33"/>
    </location>
</feature>
<dbReference type="InterPro" id="IPR005877">
    <property type="entry name" value="YSIRK_signal_dom"/>
</dbReference>
<evidence type="ECO:0000313" key="4">
    <source>
        <dbReference type="EMBL" id="GEP81161.1"/>
    </source>
</evidence>
<protein>
    <recommendedName>
        <fullName evidence="3">YSIRK Gram-positive signal peptide domain-containing protein</fullName>
    </recommendedName>
</protein>
<accession>A0ABQ0XIA6</accession>
<gene>
    <name evidence="4" type="ORF">SKL01_03390</name>
</gene>
<feature type="compositionally biased region" description="Polar residues" evidence="2">
    <location>
        <begin position="80"/>
        <end position="113"/>
    </location>
</feature>
<reference evidence="4 5" key="1">
    <citation type="submission" date="2019-07" db="EMBL/GenBank/DDBJ databases">
        <title>Whole genome shotgun sequence of Staphylococcus kloosii NBRC 109624.</title>
        <authorList>
            <person name="Hosoyama A."/>
            <person name="Uohara A."/>
            <person name="Ohji S."/>
            <person name="Ichikawa N."/>
        </authorList>
    </citation>
    <scope>NUCLEOTIDE SEQUENCE [LARGE SCALE GENOMIC DNA]</scope>
    <source>
        <strain evidence="4 5">NBRC 109624</strain>
    </source>
</reference>